<dbReference type="InterPro" id="IPR025877">
    <property type="entry name" value="MobA-like_NTP_Trfase"/>
</dbReference>
<dbReference type="InterPro" id="IPR013482">
    <property type="entry name" value="Molybde_CF_guanTrfase"/>
</dbReference>
<comment type="catalytic activity">
    <reaction evidence="8">
        <text>Mo-molybdopterin + GTP + H(+) = Mo-molybdopterin guanine dinucleotide + diphosphate</text>
        <dbReference type="Rhea" id="RHEA:34243"/>
        <dbReference type="ChEBI" id="CHEBI:15378"/>
        <dbReference type="ChEBI" id="CHEBI:33019"/>
        <dbReference type="ChEBI" id="CHEBI:37565"/>
        <dbReference type="ChEBI" id="CHEBI:71302"/>
        <dbReference type="ChEBI" id="CHEBI:71310"/>
        <dbReference type="EC" id="2.7.7.77"/>
    </reaction>
</comment>
<feature type="binding site" evidence="8">
    <location>
        <position position="101"/>
    </location>
    <ligand>
        <name>GTP</name>
        <dbReference type="ChEBI" id="CHEBI:37565"/>
    </ligand>
</feature>
<keyword evidence="1 8" id="KW-0963">Cytoplasm</keyword>
<comment type="function">
    <text evidence="8">Transfers a GMP moiety from GTP to Mo-molybdopterin (Mo-MPT) cofactor (Moco or molybdenum cofactor) to form Mo-molybdopterin guanine dinucleotide (Mo-MGD) cofactor.</text>
</comment>
<feature type="binding site" evidence="8">
    <location>
        <begin position="7"/>
        <end position="9"/>
    </location>
    <ligand>
        <name>GTP</name>
        <dbReference type="ChEBI" id="CHEBI:37565"/>
    </ligand>
</feature>
<comment type="domain">
    <text evidence="8">The N-terminal domain determines nucleotide recognition and specific binding, while the C-terminal domain determines the specific binding to the target protein.</text>
</comment>
<keyword evidence="6 8" id="KW-0342">GTP-binding</keyword>
<dbReference type="CDD" id="cd02503">
    <property type="entry name" value="MobA"/>
    <property type="match status" value="1"/>
</dbReference>
<keyword evidence="7 8" id="KW-0501">Molybdenum cofactor biosynthesis</keyword>
<dbReference type="HAMAP" id="MF_00316">
    <property type="entry name" value="MobA"/>
    <property type="match status" value="1"/>
</dbReference>
<keyword evidence="4 8" id="KW-0547">Nucleotide-binding</keyword>
<evidence type="ECO:0000256" key="8">
    <source>
        <dbReference type="HAMAP-Rule" id="MF_00316"/>
    </source>
</evidence>
<keyword evidence="5 8" id="KW-0460">Magnesium</keyword>
<comment type="caution">
    <text evidence="8">Lacks conserved residue(s) required for the propagation of feature annotation.</text>
</comment>
<reference evidence="11" key="1">
    <citation type="journal article" date="2019" name="Int. J. Syst. Evol. Microbiol.">
        <title>The Global Catalogue of Microorganisms (GCM) 10K type strain sequencing project: providing services to taxonomists for standard genome sequencing and annotation.</title>
        <authorList>
            <consortium name="The Broad Institute Genomics Platform"/>
            <consortium name="The Broad Institute Genome Sequencing Center for Infectious Disease"/>
            <person name="Wu L."/>
            <person name="Ma J."/>
        </authorList>
    </citation>
    <scope>NUCLEOTIDE SEQUENCE [LARGE SCALE GENOMIC DNA]</scope>
    <source>
        <strain evidence="11">CGMCC 1.15043</strain>
    </source>
</reference>
<dbReference type="EMBL" id="BMHE01000051">
    <property type="protein sequence ID" value="GGA07097.1"/>
    <property type="molecule type" value="Genomic_DNA"/>
</dbReference>
<gene>
    <name evidence="8 10" type="primary">mobA</name>
    <name evidence="10" type="ORF">GCM10008018_61150</name>
</gene>
<feature type="domain" description="MobA-like NTP transferase" evidence="9">
    <location>
        <begin position="4"/>
        <end position="156"/>
    </location>
</feature>
<dbReference type="GO" id="GO:0016779">
    <property type="term" value="F:nucleotidyltransferase activity"/>
    <property type="evidence" value="ECO:0007669"/>
    <property type="project" value="UniProtKB-KW"/>
</dbReference>
<comment type="cofactor">
    <cofactor evidence="8">
        <name>Mg(2+)</name>
        <dbReference type="ChEBI" id="CHEBI:18420"/>
    </cofactor>
</comment>
<keyword evidence="11" id="KW-1185">Reference proteome</keyword>
<feature type="binding site" evidence="8">
    <location>
        <position position="72"/>
    </location>
    <ligand>
        <name>GTP</name>
        <dbReference type="ChEBI" id="CHEBI:37565"/>
    </ligand>
</feature>
<evidence type="ECO:0000256" key="6">
    <source>
        <dbReference type="ARBA" id="ARBA00023134"/>
    </source>
</evidence>
<feature type="binding site" evidence="8">
    <location>
        <position position="101"/>
    </location>
    <ligand>
        <name>Mg(2+)</name>
        <dbReference type="ChEBI" id="CHEBI:18420"/>
    </ligand>
</feature>
<dbReference type="EC" id="2.7.7.77" evidence="8"/>
<dbReference type="Pfam" id="PF12804">
    <property type="entry name" value="NTP_transf_3"/>
    <property type="match status" value="1"/>
</dbReference>
<evidence type="ECO:0000256" key="2">
    <source>
        <dbReference type="ARBA" id="ARBA00022679"/>
    </source>
</evidence>
<proteinExistence type="inferred from homology"/>
<accession>A0ABQ1FDJ0</accession>
<evidence type="ECO:0000259" key="9">
    <source>
        <dbReference type="Pfam" id="PF12804"/>
    </source>
</evidence>
<evidence type="ECO:0000256" key="4">
    <source>
        <dbReference type="ARBA" id="ARBA00022741"/>
    </source>
</evidence>
<name>A0ABQ1FDJ0_9BACL</name>
<keyword evidence="3 8" id="KW-0479">Metal-binding</keyword>
<dbReference type="PANTHER" id="PTHR19136:SF81">
    <property type="entry name" value="MOLYBDENUM COFACTOR GUANYLYLTRANSFERASE"/>
    <property type="match status" value="1"/>
</dbReference>
<evidence type="ECO:0000256" key="3">
    <source>
        <dbReference type="ARBA" id="ARBA00022723"/>
    </source>
</evidence>
<organism evidence="10 11">
    <name type="scientific">Paenibacillus marchantiophytorum</name>
    <dbReference type="NCBI Taxonomy" id="1619310"/>
    <lineage>
        <taxon>Bacteria</taxon>
        <taxon>Bacillati</taxon>
        <taxon>Bacillota</taxon>
        <taxon>Bacilli</taxon>
        <taxon>Bacillales</taxon>
        <taxon>Paenibacillaceae</taxon>
        <taxon>Paenibacillus</taxon>
    </lineage>
</organism>
<protein>
    <recommendedName>
        <fullName evidence="8">Probable molybdenum cofactor guanylyltransferase</fullName>
        <shortName evidence="8">MoCo guanylyltransferase</shortName>
        <ecNumber evidence="8">2.7.7.77</ecNumber>
    </recommendedName>
    <alternativeName>
        <fullName evidence="8">GTP:molybdopterin guanylyltransferase</fullName>
    </alternativeName>
    <alternativeName>
        <fullName evidence="8">Mo-MPT guanylyltransferase</fullName>
    </alternativeName>
    <alternativeName>
        <fullName evidence="8">Molybdopterin guanylyltransferase</fullName>
    </alternativeName>
    <alternativeName>
        <fullName evidence="8">Molybdopterin-guanine dinucleotide synthase</fullName>
        <shortName evidence="8">MGD synthase</shortName>
    </alternativeName>
</protein>
<comment type="subcellular location">
    <subcellularLocation>
        <location evidence="8">Cytoplasm</location>
    </subcellularLocation>
</comment>
<dbReference type="RefSeq" id="WP_189019059.1">
    <property type="nucleotide sequence ID" value="NZ_BMHE01000051.1"/>
</dbReference>
<keyword evidence="2 8" id="KW-0808">Transferase</keyword>
<dbReference type="PANTHER" id="PTHR19136">
    <property type="entry name" value="MOLYBDENUM COFACTOR GUANYLYLTRANSFERASE"/>
    <property type="match status" value="1"/>
</dbReference>
<evidence type="ECO:0000313" key="10">
    <source>
        <dbReference type="EMBL" id="GGA07097.1"/>
    </source>
</evidence>
<keyword evidence="10" id="KW-0548">Nucleotidyltransferase</keyword>
<evidence type="ECO:0000256" key="1">
    <source>
        <dbReference type="ARBA" id="ARBA00022490"/>
    </source>
</evidence>
<evidence type="ECO:0000256" key="7">
    <source>
        <dbReference type="ARBA" id="ARBA00023150"/>
    </source>
</evidence>
<comment type="caution">
    <text evidence="10">The sequence shown here is derived from an EMBL/GenBank/DDBJ whole genome shotgun (WGS) entry which is preliminary data.</text>
</comment>
<dbReference type="Proteomes" id="UP000615455">
    <property type="component" value="Unassembled WGS sequence"/>
</dbReference>
<sequence>MITGVILAGGLNRRMGGKLKALLPIQGQPLIIKQLNEMKKICKQIILVSNEPEKLLPWIEKSPDVDVQCIKDFYVQQGPLSGIHAASLAATEPLMWIVGCDMPFISAQAAQAMGKLCQEANVDAVVPVIEGRTHPLHAVYTRLIGSEAELLLKQEKFRLMGLLDHIDWQPVEEEFFDSHHIAPHFAANINTPEEYENMLVNLSSP</sequence>
<evidence type="ECO:0000313" key="11">
    <source>
        <dbReference type="Proteomes" id="UP000615455"/>
    </source>
</evidence>
<comment type="similarity">
    <text evidence="8">Belongs to the MobA family.</text>
</comment>
<dbReference type="InterPro" id="IPR029044">
    <property type="entry name" value="Nucleotide-diphossugar_trans"/>
</dbReference>
<dbReference type="Gene3D" id="3.90.550.10">
    <property type="entry name" value="Spore Coat Polysaccharide Biosynthesis Protein SpsA, Chain A"/>
    <property type="match status" value="1"/>
</dbReference>
<feature type="binding site" evidence="8">
    <location>
        <position position="20"/>
    </location>
    <ligand>
        <name>GTP</name>
        <dbReference type="ChEBI" id="CHEBI:37565"/>
    </ligand>
</feature>
<dbReference type="SUPFAM" id="SSF53448">
    <property type="entry name" value="Nucleotide-diphospho-sugar transferases"/>
    <property type="match status" value="1"/>
</dbReference>
<evidence type="ECO:0000256" key="5">
    <source>
        <dbReference type="ARBA" id="ARBA00022842"/>
    </source>
</evidence>